<organism evidence="1 2">
    <name type="scientific">Stylosanthes scabra</name>
    <dbReference type="NCBI Taxonomy" id="79078"/>
    <lineage>
        <taxon>Eukaryota</taxon>
        <taxon>Viridiplantae</taxon>
        <taxon>Streptophyta</taxon>
        <taxon>Embryophyta</taxon>
        <taxon>Tracheophyta</taxon>
        <taxon>Spermatophyta</taxon>
        <taxon>Magnoliopsida</taxon>
        <taxon>eudicotyledons</taxon>
        <taxon>Gunneridae</taxon>
        <taxon>Pentapetalae</taxon>
        <taxon>rosids</taxon>
        <taxon>fabids</taxon>
        <taxon>Fabales</taxon>
        <taxon>Fabaceae</taxon>
        <taxon>Papilionoideae</taxon>
        <taxon>50 kb inversion clade</taxon>
        <taxon>dalbergioids sensu lato</taxon>
        <taxon>Dalbergieae</taxon>
        <taxon>Pterocarpus clade</taxon>
        <taxon>Stylosanthes</taxon>
    </lineage>
</organism>
<evidence type="ECO:0000313" key="2">
    <source>
        <dbReference type="Proteomes" id="UP001341840"/>
    </source>
</evidence>
<name>A0ABU6STD0_9FABA</name>
<keyword evidence="2" id="KW-1185">Reference proteome</keyword>
<dbReference type="EMBL" id="JASCZI010061642">
    <property type="protein sequence ID" value="MED6139198.1"/>
    <property type="molecule type" value="Genomic_DNA"/>
</dbReference>
<reference evidence="1 2" key="1">
    <citation type="journal article" date="2023" name="Plants (Basel)">
        <title>Bridging the Gap: Combining Genomics and Transcriptomics Approaches to Understand Stylosanthes scabra, an Orphan Legume from the Brazilian Caatinga.</title>
        <authorList>
            <person name="Ferreira-Neto J.R.C."/>
            <person name="da Silva M.D."/>
            <person name="Binneck E."/>
            <person name="de Melo N.F."/>
            <person name="da Silva R.H."/>
            <person name="de Melo A.L.T.M."/>
            <person name="Pandolfi V."/>
            <person name="Bustamante F.O."/>
            <person name="Brasileiro-Vidal A.C."/>
            <person name="Benko-Iseppon A.M."/>
        </authorList>
    </citation>
    <scope>NUCLEOTIDE SEQUENCE [LARGE SCALE GENOMIC DNA]</scope>
    <source>
        <tissue evidence="1">Leaves</tissue>
    </source>
</reference>
<feature type="non-terminal residue" evidence="1">
    <location>
        <position position="1"/>
    </location>
</feature>
<accession>A0ABU6STD0</accession>
<protein>
    <submittedName>
        <fullName evidence="1">Uncharacterized protein</fullName>
    </submittedName>
</protein>
<gene>
    <name evidence="1" type="ORF">PIB30_081617</name>
</gene>
<proteinExistence type="predicted"/>
<dbReference type="Proteomes" id="UP001341840">
    <property type="component" value="Unassembled WGS sequence"/>
</dbReference>
<sequence>EERRRRRRKNKEEDISLKHDNTKRKVKTETESCNEVGEQAAAALEYARGWCDEKKKIGWQWRHQ</sequence>
<comment type="caution">
    <text evidence="1">The sequence shown here is derived from an EMBL/GenBank/DDBJ whole genome shotgun (WGS) entry which is preliminary data.</text>
</comment>
<evidence type="ECO:0000313" key="1">
    <source>
        <dbReference type="EMBL" id="MED6139198.1"/>
    </source>
</evidence>